<sequence>MTTDTAILATAWINQPALGQRPARTLLVGAARLSVFYSFGSLGFDLQAHSTTITDDPAETILWLADALHIPPQRLLLWRAEDIVVPSLVAAAETARDAVAGARMLRELDLAFTGEVIDIAETHGGAAATSFDAIAHRHGFLVVPMSKVDLAEAHRTGNHGAIRKHLAARAIATWRLWLAGQPDAESLIEKTEAWLATPSAEVRL</sequence>
<accession>A0ABY7TNE2</accession>
<dbReference type="EMBL" id="CP117411">
    <property type="protein sequence ID" value="WCT74187.1"/>
    <property type="molecule type" value="Genomic_DNA"/>
</dbReference>
<proteinExistence type="predicted"/>
<dbReference type="RefSeq" id="WP_273689023.1">
    <property type="nucleotide sequence ID" value="NZ_CP117411.1"/>
</dbReference>
<organism evidence="1 2">
    <name type="scientific">Sphingomonas naphthae</name>
    <dbReference type="NCBI Taxonomy" id="1813468"/>
    <lineage>
        <taxon>Bacteria</taxon>
        <taxon>Pseudomonadati</taxon>
        <taxon>Pseudomonadota</taxon>
        <taxon>Alphaproteobacteria</taxon>
        <taxon>Sphingomonadales</taxon>
        <taxon>Sphingomonadaceae</taxon>
        <taxon>Sphingomonas</taxon>
    </lineage>
</organism>
<dbReference type="Proteomes" id="UP001220395">
    <property type="component" value="Chromosome"/>
</dbReference>
<reference evidence="1 2" key="1">
    <citation type="submission" date="2023-02" db="EMBL/GenBank/DDBJ databases">
        <title>Genome sequence of Sphingomonas naphthae.</title>
        <authorList>
            <person name="Kim S."/>
            <person name="Heo J."/>
            <person name="Kwon S.-W."/>
        </authorList>
    </citation>
    <scope>NUCLEOTIDE SEQUENCE [LARGE SCALE GENOMIC DNA]</scope>
    <source>
        <strain evidence="1 2">KACC 18716</strain>
    </source>
</reference>
<protein>
    <submittedName>
        <fullName evidence="1">Uncharacterized protein</fullName>
    </submittedName>
</protein>
<evidence type="ECO:0000313" key="1">
    <source>
        <dbReference type="EMBL" id="WCT74187.1"/>
    </source>
</evidence>
<keyword evidence="2" id="KW-1185">Reference proteome</keyword>
<gene>
    <name evidence="1" type="ORF">PQ455_02845</name>
</gene>
<name>A0ABY7TNE2_9SPHN</name>
<evidence type="ECO:0000313" key="2">
    <source>
        <dbReference type="Proteomes" id="UP001220395"/>
    </source>
</evidence>